<feature type="non-terminal residue" evidence="1">
    <location>
        <position position="57"/>
    </location>
</feature>
<gene>
    <name evidence="1" type="ORF">MONAX_5E015158</name>
</gene>
<evidence type="ECO:0000313" key="1">
    <source>
        <dbReference type="EMBL" id="VTJ87666.1"/>
    </source>
</evidence>
<reference evidence="1" key="1">
    <citation type="submission" date="2019-04" db="EMBL/GenBank/DDBJ databases">
        <authorList>
            <person name="Alioto T."/>
            <person name="Alioto T."/>
        </authorList>
    </citation>
    <scope>NUCLEOTIDE SEQUENCE [LARGE SCALE GENOMIC DNA]</scope>
</reference>
<dbReference type="Gene3D" id="2.60.40.1180">
    <property type="entry name" value="Golgi alpha-mannosidase II"/>
    <property type="match status" value="1"/>
</dbReference>
<name>A0A5E4D0S1_MARMO</name>
<keyword evidence="2" id="KW-1185">Reference proteome</keyword>
<proteinExistence type="predicted"/>
<feature type="non-terminal residue" evidence="1">
    <location>
        <position position="1"/>
    </location>
</feature>
<evidence type="ECO:0000313" key="2">
    <source>
        <dbReference type="Proteomes" id="UP000335636"/>
    </source>
</evidence>
<dbReference type="InterPro" id="IPR013780">
    <property type="entry name" value="Glyco_hydro_b"/>
</dbReference>
<dbReference type="AlphaFoldDB" id="A0A5E4D0S1"/>
<organism evidence="1 2">
    <name type="scientific">Marmota monax</name>
    <name type="common">Woodchuck</name>
    <dbReference type="NCBI Taxonomy" id="9995"/>
    <lineage>
        <taxon>Eukaryota</taxon>
        <taxon>Metazoa</taxon>
        <taxon>Chordata</taxon>
        <taxon>Craniata</taxon>
        <taxon>Vertebrata</taxon>
        <taxon>Euteleostomi</taxon>
        <taxon>Mammalia</taxon>
        <taxon>Eutheria</taxon>
        <taxon>Euarchontoglires</taxon>
        <taxon>Glires</taxon>
        <taxon>Rodentia</taxon>
        <taxon>Sciuromorpha</taxon>
        <taxon>Sciuridae</taxon>
        <taxon>Xerinae</taxon>
        <taxon>Marmotini</taxon>
        <taxon>Marmota</taxon>
    </lineage>
</organism>
<accession>A0A5E4D0S1</accession>
<protein>
    <submittedName>
        <fullName evidence="1">Uncharacterized protein</fullName>
    </submittedName>
</protein>
<sequence>NNLNIVCSHASYQEGTTLAFETIKVLGLTDTVTEVKVEENGQPVILHSDFTYDASNQ</sequence>
<comment type="caution">
    <text evidence="1">The sequence shown here is derived from an EMBL/GenBank/DDBJ whole genome shotgun (WGS) entry which is preliminary data.</text>
</comment>
<dbReference type="Proteomes" id="UP000335636">
    <property type="component" value="Unassembled WGS sequence"/>
</dbReference>
<dbReference type="EMBL" id="CABDUW010002677">
    <property type="protein sequence ID" value="VTJ87666.1"/>
    <property type="molecule type" value="Genomic_DNA"/>
</dbReference>